<organism evidence="1 2">
    <name type="scientific">Bacillus songklensis</name>
    <dbReference type="NCBI Taxonomy" id="1069116"/>
    <lineage>
        <taxon>Bacteria</taxon>
        <taxon>Bacillati</taxon>
        <taxon>Bacillota</taxon>
        <taxon>Bacilli</taxon>
        <taxon>Bacillales</taxon>
        <taxon>Bacillaceae</taxon>
        <taxon>Bacillus</taxon>
    </lineage>
</organism>
<reference evidence="2" key="1">
    <citation type="journal article" date="2019" name="Int. J. Syst. Evol. Microbiol.">
        <title>The Global Catalogue of Microorganisms (GCM) 10K type strain sequencing project: providing services to taxonomists for standard genome sequencing and annotation.</title>
        <authorList>
            <consortium name="The Broad Institute Genomics Platform"/>
            <consortium name="The Broad Institute Genome Sequencing Center for Infectious Disease"/>
            <person name="Wu L."/>
            <person name="Ma J."/>
        </authorList>
    </citation>
    <scope>NUCLEOTIDE SEQUENCE [LARGE SCALE GENOMIC DNA]</scope>
    <source>
        <strain evidence="2">CCUG 61889</strain>
    </source>
</reference>
<keyword evidence="2" id="KW-1185">Reference proteome</keyword>
<dbReference type="Proteomes" id="UP001595752">
    <property type="component" value="Unassembled WGS sequence"/>
</dbReference>
<dbReference type="EMBL" id="JBHRZT010000067">
    <property type="protein sequence ID" value="MFC3884812.1"/>
    <property type="molecule type" value="Genomic_DNA"/>
</dbReference>
<accession>A0ABV8B554</accession>
<evidence type="ECO:0000313" key="1">
    <source>
        <dbReference type="EMBL" id="MFC3884812.1"/>
    </source>
</evidence>
<evidence type="ECO:0000313" key="2">
    <source>
        <dbReference type="Proteomes" id="UP001595752"/>
    </source>
</evidence>
<sequence>MSHYLRISGCQATQSRIYEILQTPSGKIELASPLLAEDVKRLRQAMKSISDTLLLVGRIDHEGI</sequence>
<proteinExistence type="predicted"/>
<name>A0ABV8B554_9BACI</name>
<comment type="caution">
    <text evidence="1">The sequence shown here is derived from an EMBL/GenBank/DDBJ whole genome shotgun (WGS) entry which is preliminary data.</text>
</comment>
<gene>
    <name evidence="1" type="ORF">ACFOU2_15585</name>
</gene>
<protein>
    <submittedName>
        <fullName evidence="1">Uncharacterized protein</fullName>
    </submittedName>
</protein>